<dbReference type="SUPFAM" id="SSF55120">
    <property type="entry name" value="Pseudouridine synthase"/>
    <property type="match status" value="1"/>
</dbReference>
<dbReference type="EC" id="5.4.99.25" evidence="2"/>
<accession>A0A9W8CQA1</accession>
<feature type="domain" description="Pus10 N-terminal eukaryotes" evidence="8">
    <location>
        <begin position="61"/>
        <end position="218"/>
    </location>
</feature>
<dbReference type="Pfam" id="PF21237">
    <property type="entry name" value="Pus10_N_euk"/>
    <property type="match status" value="1"/>
</dbReference>
<evidence type="ECO:0000256" key="7">
    <source>
        <dbReference type="ARBA" id="ARBA00083669"/>
    </source>
</evidence>
<dbReference type="GO" id="GO:0003723">
    <property type="term" value="F:RNA binding"/>
    <property type="evidence" value="ECO:0007669"/>
    <property type="project" value="InterPro"/>
</dbReference>
<reference evidence="10" key="1">
    <citation type="submission" date="2022-07" db="EMBL/GenBank/DDBJ databases">
        <title>Phylogenomic reconstructions and comparative analyses of Kickxellomycotina fungi.</title>
        <authorList>
            <person name="Reynolds N.K."/>
            <person name="Stajich J.E."/>
            <person name="Barry K."/>
            <person name="Grigoriev I.V."/>
            <person name="Crous P."/>
            <person name="Smith M.E."/>
        </authorList>
    </citation>
    <scope>NUCLEOTIDE SEQUENCE</scope>
    <source>
        <strain evidence="10">NBRC 32514</strain>
    </source>
</reference>
<dbReference type="InterPro" id="IPR048742">
    <property type="entry name" value="Pus10_N_euk"/>
</dbReference>
<proteinExistence type="inferred from homology"/>
<evidence type="ECO:0000313" key="10">
    <source>
        <dbReference type="EMBL" id="KAJ1722215.1"/>
    </source>
</evidence>
<evidence type="ECO:0000256" key="5">
    <source>
        <dbReference type="ARBA" id="ARBA00075270"/>
    </source>
</evidence>
<dbReference type="InterPro" id="IPR048741">
    <property type="entry name" value="Pus10-like_C"/>
</dbReference>
<feature type="domain" description="Pus10-like C-terminal" evidence="9">
    <location>
        <begin position="231"/>
        <end position="464"/>
    </location>
</feature>
<evidence type="ECO:0000313" key="11">
    <source>
        <dbReference type="Proteomes" id="UP001149813"/>
    </source>
</evidence>
<dbReference type="AlphaFoldDB" id="A0A9W8CQA1"/>
<dbReference type="Pfam" id="PF21238">
    <property type="entry name" value="Pus10_C"/>
    <property type="match status" value="1"/>
</dbReference>
<evidence type="ECO:0000259" key="8">
    <source>
        <dbReference type="Pfam" id="PF21237"/>
    </source>
</evidence>
<keyword evidence="4" id="KW-0413">Isomerase</keyword>
<evidence type="ECO:0000256" key="3">
    <source>
        <dbReference type="ARBA" id="ARBA00022694"/>
    </source>
</evidence>
<keyword evidence="3" id="KW-0819">tRNA processing</keyword>
<name>A0A9W8CQA1_9FUNG</name>
<dbReference type="GO" id="GO:0031119">
    <property type="term" value="P:tRNA pseudouridine synthesis"/>
    <property type="evidence" value="ECO:0007669"/>
    <property type="project" value="TreeGrafter"/>
</dbReference>
<evidence type="ECO:0000256" key="2">
    <source>
        <dbReference type="ARBA" id="ARBA00012787"/>
    </source>
</evidence>
<comment type="caution">
    <text evidence="10">The sequence shown here is derived from an EMBL/GenBank/DDBJ whole genome shotgun (WGS) entry which is preliminary data.</text>
</comment>
<sequence length="474" mass="52938">MDSLANIESVKGIAHPLYEAGVCALCILRSAVVPIGPAYLESPATIYRALGITQSNSQGPCPACLSILSTELFDQAVAMYKGEEFDCTTVCVNVEMPKSIYVRQKSLQIFNKRTPTEMKDTIKYIIGKRLAESCCVAIDSESEMHIDIAFKHPESAKDHQFLIDREGTTIKTRSFRKKGVDRTEGDSTSAIVADLVQCDESTVQQQFGVPPPAIQEAAEIESVVYRRKPLFVGGRYLKLERNISQTPFVVEGKRVTELSVSEVIGDPIKDLIRCDSYNMVGSGREDADVRMLGDGRPFYIECTNPRRTNITQEQISQIEKHLTETGSAVQCRRLQIIRPEDTKIIKEGEEHKTKHYCALVWFATLLDSETLDEINRLGSGAIELNQATPIRVLHRRAPLVRKRKLLRLDLVHLEGHFYRVRIESEAGTYIKEFVHGDLGRTVPSLSSLAGDITADIIELDVENVSLDFPPAITK</sequence>
<gene>
    <name evidence="10" type="ORF">LPJ53_003348</name>
</gene>
<dbReference type="GO" id="GO:0160148">
    <property type="term" value="F:tRNA pseudouridine(55) synthase activity"/>
    <property type="evidence" value="ECO:0007669"/>
    <property type="project" value="UniProtKB-EC"/>
</dbReference>
<dbReference type="Gene3D" id="3.30.70.3190">
    <property type="match status" value="1"/>
</dbReference>
<evidence type="ECO:0000256" key="4">
    <source>
        <dbReference type="ARBA" id="ARBA00023235"/>
    </source>
</evidence>
<dbReference type="InterPro" id="IPR039894">
    <property type="entry name" value="Pus10-like"/>
</dbReference>
<evidence type="ECO:0000259" key="9">
    <source>
        <dbReference type="Pfam" id="PF21238"/>
    </source>
</evidence>
<evidence type="ECO:0000256" key="1">
    <source>
        <dbReference type="ARBA" id="ARBA00009652"/>
    </source>
</evidence>
<dbReference type="FunFam" id="3.30.70.3190:FF:000001">
    <property type="entry name" value="tRNA pseudouridine synthase Pus10"/>
    <property type="match status" value="1"/>
</dbReference>
<dbReference type="PANTHER" id="PTHR21568">
    <property type="entry name" value="TRNA PSEUDOURIDINE SYNTHASE PUS10"/>
    <property type="match status" value="1"/>
</dbReference>
<organism evidence="10 11">
    <name type="scientific">Coemansia erecta</name>
    <dbReference type="NCBI Taxonomy" id="147472"/>
    <lineage>
        <taxon>Eukaryota</taxon>
        <taxon>Fungi</taxon>
        <taxon>Fungi incertae sedis</taxon>
        <taxon>Zoopagomycota</taxon>
        <taxon>Kickxellomycotina</taxon>
        <taxon>Kickxellomycetes</taxon>
        <taxon>Kickxellales</taxon>
        <taxon>Kickxellaceae</taxon>
        <taxon>Coemansia</taxon>
    </lineage>
</organism>
<keyword evidence="11" id="KW-1185">Reference proteome</keyword>
<dbReference type="Proteomes" id="UP001149813">
    <property type="component" value="Unassembled WGS sequence"/>
</dbReference>
<dbReference type="EMBL" id="JANBOJ010000124">
    <property type="protein sequence ID" value="KAJ1722215.1"/>
    <property type="molecule type" value="Genomic_DNA"/>
</dbReference>
<protein>
    <recommendedName>
        <fullName evidence="2">tRNA pseudouridine(55) synthase</fullName>
        <ecNumber evidence="2">5.4.99.25</ecNumber>
    </recommendedName>
    <alternativeName>
        <fullName evidence="7">tRNA pseudouridine 55 synthase</fullName>
    </alternativeName>
    <alternativeName>
        <fullName evidence="5">tRNA pseudouridylate synthase</fullName>
    </alternativeName>
    <alternativeName>
        <fullName evidence="6">tRNA-uridine isomerase</fullName>
    </alternativeName>
</protein>
<dbReference type="InterPro" id="IPR020103">
    <property type="entry name" value="PsdUridine_synth_cat_dom_sf"/>
</dbReference>
<evidence type="ECO:0000256" key="6">
    <source>
        <dbReference type="ARBA" id="ARBA00079393"/>
    </source>
</evidence>
<dbReference type="FunFam" id="3.30.70.2510:FF:000001">
    <property type="entry name" value="tRNA pseudouridine synthase Pus10"/>
    <property type="match status" value="1"/>
</dbReference>
<dbReference type="OrthoDB" id="271937at2759"/>
<dbReference type="Gene3D" id="3.30.70.2510">
    <property type="match status" value="1"/>
</dbReference>
<comment type="similarity">
    <text evidence="1">Belongs to the pseudouridine synthase Pus10 family.</text>
</comment>
<dbReference type="PANTHER" id="PTHR21568:SF0">
    <property type="entry name" value="TRNA PSEUDOURIDINE SYNTHASE PUS10"/>
    <property type="match status" value="1"/>
</dbReference>